<accession>A0A972FN18</accession>
<dbReference type="Proteomes" id="UP000712080">
    <property type="component" value="Unassembled WGS sequence"/>
</dbReference>
<dbReference type="RefSeq" id="WP_169527367.1">
    <property type="nucleotide sequence ID" value="NZ_JAAMPU010000105.1"/>
</dbReference>
<feature type="domain" description="NADP-dependent oxidoreductase" evidence="2">
    <location>
        <begin position="16"/>
        <end position="313"/>
    </location>
</feature>
<dbReference type="EMBL" id="JAAMPU010000105">
    <property type="protein sequence ID" value="NMH28255.1"/>
    <property type="molecule type" value="Genomic_DNA"/>
</dbReference>
<organism evidence="3 4">
    <name type="scientific">Flavobacterium silvaticum</name>
    <dbReference type="NCBI Taxonomy" id="1852020"/>
    <lineage>
        <taxon>Bacteria</taxon>
        <taxon>Pseudomonadati</taxon>
        <taxon>Bacteroidota</taxon>
        <taxon>Flavobacteriia</taxon>
        <taxon>Flavobacteriales</taxon>
        <taxon>Flavobacteriaceae</taxon>
        <taxon>Flavobacterium</taxon>
    </lineage>
</organism>
<dbReference type="Gene3D" id="3.20.20.100">
    <property type="entry name" value="NADP-dependent oxidoreductase domain"/>
    <property type="match status" value="1"/>
</dbReference>
<dbReference type="SUPFAM" id="SSF51430">
    <property type="entry name" value="NAD(P)-linked oxidoreductase"/>
    <property type="match status" value="1"/>
</dbReference>
<reference evidence="3" key="1">
    <citation type="submission" date="2020-02" db="EMBL/GenBank/DDBJ databases">
        <title>Flavobacterium sp. genome.</title>
        <authorList>
            <person name="Jung H.S."/>
            <person name="Baek J.H."/>
            <person name="Jeon C.O."/>
        </authorList>
    </citation>
    <scope>NUCLEOTIDE SEQUENCE</scope>
    <source>
        <strain evidence="3">SE-s28</strain>
    </source>
</reference>
<proteinExistence type="predicted"/>
<keyword evidence="4" id="KW-1185">Reference proteome</keyword>
<dbReference type="FunFam" id="3.20.20.100:FF:000004">
    <property type="entry name" value="Oxidoreductase, aldo/keto reductase"/>
    <property type="match status" value="1"/>
</dbReference>
<dbReference type="PANTHER" id="PTHR43364:SF6">
    <property type="entry name" value="OXIDOREDUCTASE-RELATED"/>
    <property type="match status" value="1"/>
</dbReference>
<dbReference type="InterPro" id="IPR036812">
    <property type="entry name" value="NAD(P)_OxRdtase_dom_sf"/>
</dbReference>
<dbReference type="PRINTS" id="PR00069">
    <property type="entry name" value="ALDKETRDTASE"/>
</dbReference>
<evidence type="ECO:0000259" key="2">
    <source>
        <dbReference type="Pfam" id="PF00248"/>
    </source>
</evidence>
<dbReference type="AlphaFoldDB" id="A0A972FN18"/>
<name>A0A972FN18_9FLAO</name>
<protein>
    <submittedName>
        <fullName evidence="3">Aldo/keto reductase</fullName>
    </submittedName>
</protein>
<sequence>MEKRQLGNSDLHIYPVVFGGNVFGWTIDEKQSFEILDHFTGSGFDAIDTADVYSRWAPQNSGGESETIIGNWLSKRGKRQDLVLMTKVGSDMGDGNKGLKKEYILKEVEASLKRLKTDYIDLYQTHFDEEATPVEETLSAYDELVKSGKVRFIGTSNMSPDRISESLQTSTDKNFPRYQTLQPHYNLYAREKYETQYEPLALKENLGVITYFSLESGFLTGKYRTNADLGKSPRGGDMNKYFDKRGLAILDALDKISVKYNTDQAAVSLAWLINRPSVTAPIVSATKVPQLSSIISAPNLNLDTEDINLLNSASAY</sequence>
<dbReference type="Pfam" id="PF00248">
    <property type="entry name" value="Aldo_ket_red"/>
    <property type="match status" value="1"/>
</dbReference>
<dbReference type="GO" id="GO:0005829">
    <property type="term" value="C:cytosol"/>
    <property type="evidence" value="ECO:0007669"/>
    <property type="project" value="TreeGrafter"/>
</dbReference>
<gene>
    <name evidence="3" type="ORF">G6047_09450</name>
</gene>
<evidence type="ECO:0000313" key="4">
    <source>
        <dbReference type="Proteomes" id="UP000712080"/>
    </source>
</evidence>
<keyword evidence="1" id="KW-0560">Oxidoreductase</keyword>
<dbReference type="InterPro" id="IPR050523">
    <property type="entry name" value="AKR_Detox_Biosynth"/>
</dbReference>
<dbReference type="CDD" id="cd19081">
    <property type="entry name" value="AKR_AKR9C1"/>
    <property type="match status" value="1"/>
</dbReference>
<evidence type="ECO:0000313" key="3">
    <source>
        <dbReference type="EMBL" id="NMH28255.1"/>
    </source>
</evidence>
<dbReference type="InterPro" id="IPR020471">
    <property type="entry name" value="AKR"/>
</dbReference>
<dbReference type="PANTHER" id="PTHR43364">
    <property type="entry name" value="NADH-SPECIFIC METHYLGLYOXAL REDUCTASE-RELATED"/>
    <property type="match status" value="1"/>
</dbReference>
<dbReference type="InterPro" id="IPR023210">
    <property type="entry name" value="NADP_OxRdtase_dom"/>
</dbReference>
<dbReference type="GO" id="GO:0016491">
    <property type="term" value="F:oxidoreductase activity"/>
    <property type="evidence" value="ECO:0007669"/>
    <property type="project" value="UniProtKB-KW"/>
</dbReference>
<comment type="caution">
    <text evidence="3">The sequence shown here is derived from an EMBL/GenBank/DDBJ whole genome shotgun (WGS) entry which is preliminary data.</text>
</comment>
<evidence type="ECO:0000256" key="1">
    <source>
        <dbReference type="ARBA" id="ARBA00023002"/>
    </source>
</evidence>